<evidence type="ECO:0000313" key="2">
    <source>
        <dbReference type="EnsemblPlants" id="OPUNC05G24600.1"/>
    </source>
</evidence>
<dbReference type="HOGENOM" id="CLU_2675366_0_0_1"/>
<feature type="region of interest" description="Disordered" evidence="1">
    <location>
        <begin position="1"/>
        <end position="42"/>
    </location>
</feature>
<evidence type="ECO:0000313" key="3">
    <source>
        <dbReference type="Proteomes" id="UP000026962"/>
    </source>
</evidence>
<reference evidence="2" key="1">
    <citation type="submission" date="2015-04" db="UniProtKB">
        <authorList>
            <consortium name="EnsemblPlants"/>
        </authorList>
    </citation>
    <scope>IDENTIFICATION</scope>
</reference>
<reference evidence="2" key="2">
    <citation type="submission" date="2018-05" db="EMBL/GenBank/DDBJ databases">
        <title>OpunRS2 (Oryza punctata Reference Sequence Version 2).</title>
        <authorList>
            <person name="Zhang J."/>
            <person name="Kudrna D."/>
            <person name="Lee S."/>
            <person name="Talag J."/>
            <person name="Welchert J."/>
            <person name="Wing R.A."/>
        </authorList>
    </citation>
    <scope>NUCLEOTIDE SEQUENCE [LARGE SCALE GENOMIC DNA]</scope>
</reference>
<organism evidence="2">
    <name type="scientific">Oryza punctata</name>
    <name type="common">Red rice</name>
    <dbReference type="NCBI Taxonomy" id="4537"/>
    <lineage>
        <taxon>Eukaryota</taxon>
        <taxon>Viridiplantae</taxon>
        <taxon>Streptophyta</taxon>
        <taxon>Embryophyta</taxon>
        <taxon>Tracheophyta</taxon>
        <taxon>Spermatophyta</taxon>
        <taxon>Magnoliopsida</taxon>
        <taxon>Liliopsida</taxon>
        <taxon>Poales</taxon>
        <taxon>Poaceae</taxon>
        <taxon>BOP clade</taxon>
        <taxon>Oryzoideae</taxon>
        <taxon>Oryzeae</taxon>
        <taxon>Oryzinae</taxon>
        <taxon>Oryza</taxon>
    </lineage>
</organism>
<keyword evidence="3" id="KW-1185">Reference proteome</keyword>
<dbReference type="Proteomes" id="UP000026962">
    <property type="component" value="Chromosome 5"/>
</dbReference>
<proteinExistence type="predicted"/>
<evidence type="ECO:0000256" key="1">
    <source>
        <dbReference type="SAM" id="MobiDB-lite"/>
    </source>
</evidence>
<name>A0A0E0L663_ORYPU</name>
<protein>
    <recommendedName>
        <fullName evidence="4">DUF834 domain-containing protein</fullName>
    </recommendedName>
</protein>
<dbReference type="AlphaFoldDB" id="A0A0E0L663"/>
<sequence length="75" mass="7822">MAPEFHQDMPVRSGPGPTKEAKATSQTGIGGGEEEGREGGVNQVMVAVVPVVVVGEGDDGRWSLDGWKEPGESDE</sequence>
<dbReference type="EnsemblPlants" id="OPUNC05G24600.1">
    <property type="protein sequence ID" value="OPUNC05G24600.1"/>
    <property type="gene ID" value="OPUNC05G24600"/>
</dbReference>
<dbReference type="Gramene" id="OPUNC05G24600.1">
    <property type="protein sequence ID" value="OPUNC05G24600.1"/>
    <property type="gene ID" value="OPUNC05G24600"/>
</dbReference>
<evidence type="ECO:0008006" key="4">
    <source>
        <dbReference type="Google" id="ProtNLM"/>
    </source>
</evidence>
<feature type="compositionally biased region" description="Basic and acidic residues" evidence="1">
    <location>
        <begin position="58"/>
        <end position="75"/>
    </location>
</feature>
<feature type="region of interest" description="Disordered" evidence="1">
    <location>
        <begin position="55"/>
        <end position="75"/>
    </location>
</feature>
<accession>A0A0E0L663</accession>